<dbReference type="SUPFAM" id="SSF51126">
    <property type="entry name" value="Pectin lyase-like"/>
    <property type="match status" value="1"/>
</dbReference>
<dbReference type="GO" id="GO:0005509">
    <property type="term" value="F:calcium ion binding"/>
    <property type="evidence" value="ECO:0007669"/>
    <property type="project" value="InterPro"/>
</dbReference>
<dbReference type="InterPro" id="IPR052063">
    <property type="entry name" value="Polysaccharide_Lyase_1"/>
</dbReference>
<dbReference type="Gene3D" id="2.160.20.10">
    <property type="entry name" value="Single-stranded right-handed beta-helix, Pectin lyase-like"/>
    <property type="match status" value="1"/>
</dbReference>
<evidence type="ECO:0000313" key="5">
    <source>
        <dbReference type="EMBL" id="OVE83621.1"/>
    </source>
</evidence>
<keyword evidence="1" id="KW-0479">Metal-binding</keyword>
<organism evidence="5 6">
    <name type="scientific">Natronolimnobius baerhuensis</name>
    <dbReference type="NCBI Taxonomy" id="253108"/>
    <lineage>
        <taxon>Archaea</taxon>
        <taxon>Methanobacteriati</taxon>
        <taxon>Methanobacteriota</taxon>
        <taxon>Stenosarchaea group</taxon>
        <taxon>Halobacteria</taxon>
        <taxon>Halobacteriales</taxon>
        <taxon>Natrialbaceae</taxon>
        <taxon>Natronolimnobius</taxon>
    </lineage>
</organism>
<keyword evidence="2" id="KW-0325">Glycoprotein</keyword>
<reference evidence="5 6" key="1">
    <citation type="submission" date="2017-02" db="EMBL/GenBank/DDBJ databases">
        <title>Natronthermophilus aegyptiacus gen. nov.,sp. nov., an aerobic, extremely halophilic alkalithermophilic archaeon isolated from the athalassohaline Wadi An Natrun, Egypt.</title>
        <authorList>
            <person name="Zhao B."/>
        </authorList>
    </citation>
    <scope>NUCLEOTIDE SEQUENCE [LARGE SCALE GENOMIC DNA]</scope>
    <source>
        <strain evidence="5 6">CGMCC 1.3597</strain>
    </source>
</reference>
<evidence type="ECO:0000259" key="4">
    <source>
        <dbReference type="PROSITE" id="PS50222"/>
    </source>
</evidence>
<name>A0A202E5S7_9EURY</name>
<evidence type="ECO:0000256" key="2">
    <source>
        <dbReference type="ARBA" id="ARBA00023180"/>
    </source>
</evidence>
<protein>
    <recommendedName>
        <fullName evidence="4">EF-hand domain-containing protein</fullName>
    </recommendedName>
</protein>
<dbReference type="InterPro" id="IPR011050">
    <property type="entry name" value="Pectin_lyase_fold/virulence"/>
</dbReference>
<dbReference type="EMBL" id="MWPH01000003">
    <property type="protein sequence ID" value="OVE83621.1"/>
    <property type="molecule type" value="Genomic_DNA"/>
</dbReference>
<accession>A0A202E5S7</accession>
<evidence type="ECO:0000256" key="3">
    <source>
        <dbReference type="SAM" id="MobiDB-lite"/>
    </source>
</evidence>
<dbReference type="AlphaFoldDB" id="A0A202E5S7"/>
<keyword evidence="6" id="KW-1185">Reference proteome</keyword>
<gene>
    <name evidence="5" type="ORF">B2G88_14410</name>
</gene>
<dbReference type="PANTHER" id="PTHR42970">
    <property type="entry name" value="PECTATE LYASE C-RELATED"/>
    <property type="match status" value="1"/>
</dbReference>
<feature type="region of interest" description="Disordered" evidence="3">
    <location>
        <begin position="435"/>
        <end position="475"/>
    </location>
</feature>
<comment type="caution">
    <text evidence="5">The sequence shown here is derived from an EMBL/GenBank/DDBJ whole genome shotgun (WGS) entry which is preliminary data.</text>
</comment>
<dbReference type="Proteomes" id="UP000196084">
    <property type="component" value="Unassembled WGS sequence"/>
</dbReference>
<dbReference type="InterPro" id="IPR012334">
    <property type="entry name" value="Pectin_lyas_fold"/>
</dbReference>
<dbReference type="InterPro" id="IPR002048">
    <property type="entry name" value="EF_hand_dom"/>
</dbReference>
<dbReference type="PANTHER" id="PTHR42970:SF1">
    <property type="entry name" value="PECTATE LYASE C-RELATED"/>
    <property type="match status" value="1"/>
</dbReference>
<sequence length="518" mass="56010">MGAASLGAATLGSTQTVTAQETRDGREVVTLENVGAVSPSSPIAPDDGFADLRWLEEGPLVVVRVTNLDATGEGSFKWACEVGYDELNAEDIGRRLIVFEVGGVIDLENTDIQAERKNIYVAGQTAPSPGITLIRVDAPGLEFDEENQFVQHIRSRPGDEISGPSDSMVVGDNGFNVCFDHCSVSWGSEESMSVNASDHSEDITFSNNLIAEGLFDSPAHGGDDQRAYGSLVGNGADRTAILGNLYAHTWSRNPRLKGGTEVTVANNVWYNFERGMRIGGDVDEPNYINVVGNHYRDGPDADTDRPIVYTAHDESDPTISLHTSNNVFDDGYTLVEPDAPWQLESDRIDEYWPADFMPIDGDPYDQVRLHAGARPADRTEIDERILADVENRTGTIIDSQDDVGGYPDLESATRDLEIPDGDVTNWLVQHTRAVELGEAPPGEGGSGPPEIGGTRPTDPDGDGTYNDLTGDGQTTHDDVTVFFENLEDDAVQNNVDSFDFAGNGEVGFADVADLLRRV</sequence>
<feature type="region of interest" description="Disordered" evidence="3">
    <location>
        <begin position="1"/>
        <end position="24"/>
    </location>
</feature>
<dbReference type="PROSITE" id="PS50222">
    <property type="entry name" value="EF_HAND_2"/>
    <property type="match status" value="1"/>
</dbReference>
<evidence type="ECO:0000256" key="1">
    <source>
        <dbReference type="ARBA" id="ARBA00022723"/>
    </source>
</evidence>
<proteinExistence type="predicted"/>
<feature type="compositionally biased region" description="Low complexity" evidence="3">
    <location>
        <begin position="1"/>
        <end position="14"/>
    </location>
</feature>
<feature type="domain" description="EF-hand" evidence="4">
    <location>
        <begin position="486"/>
        <end position="518"/>
    </location>
</feature>
<evidence type="ECO:0000313" key="6">
    <source>
        <dbReference type="Proteomes" id="UP000196084"/>
    </source>
</evidence>